<dbReference type="EMBL" id="CALNXK010000168">
    <property type="protein sequence ID" value="CAH3171900.1"/>
    <property type="molecule type" value="Genomic_DNA"/>
</dbReference>
<evidence type="ECO:0000256" key="1">
    <source>
        <dbReference type="SAM" id="MobiDB-lite"/>
    </source>
</evidence>
<dbReference type="InterPro" id="IPR006580">
    <property type="entry name" value="Znf_TTF"/>
</dbReference>
<proteinExistence type="predicted"/>
<evidence type="ECO:0000313" key="3">
    <source>
        <dbReference type="EMBL" id="CAH3171900.1"/>
    </source>
</evidence>
<dbReference type="PANTHER" id="PTHR46289">
    <property type="entry name" value="52 KDA REPRESSOR OF THE INHIBITOR OF THE PROTEIN KINASE-LIKE PROTEIN-RELATED"/>
    <property type="match status" value="1"/>
</dbReference>
<feature type="region of interest" description="Disordered" evidence="1">
    <location>
        <begin position="74"/>
        <end position="94"/>
    </location>
</feature>
<dbReference type="Pfam" id="PF05699">
    <property type="entry name" value="Dimer_Tnp_hAT"/>
    <property type="match status" value="1"/>
</dbReference>
<dbReference type="SUPFAM" id="SSF53098">
    <property type="entry name" value="Ribonuclease H-like"/>
    <property type="match status" value="1"/>
</dbReference>
<evidence type="ECO:0000259" key="2">
    <source>
        <dbReference type="SMART" id="SM00597"/>
    </source>
</evidence>
<dbReference type="Proteomes" id="UP001159405">
    <property type="component" value="Unassembled WGS sequence"/>
</dbReference>
<gene>
    <name evidence="3" type="ORF">PLOB_00012214</name>
</gene>
<comment type="caution">
    <text evidence="3">The sequence shown here is derived from an EMBL/GenBank/DDBJ whole genome shotgun (WGS) entry which is preliminary data.</text>
</comment>
<dbReference type="InterPro" id="IPR012337">
    <property type="entry name" value="RNaseH-like_sf"/>
</dbReference>
<sequence length="548" mass="62538">MSKRTKQPLIHRFFGPSSARSETSEDNESFDQSSNSSSSLNESSSSAKRICCSSDAVTQTGRGSEDLPVTVARQNETTLSSSKQASQTDKDGDDPVCYGSVHDVDVGALFRQKTAFKSLNQAEKLNIINNHFRPGENYAFPKVFMNGCNRSFQISWQQRYPWLVYSKECDGGFCLPCVLFAIRESLGTLVTTPFNRWTKSKTKIRDLCRTRWVERHEAYETFALLLPSIVKTFEVILDEQQHKQYSTETSWNWDRETLQKANGFYHTCCSFQFLIALIVTMKTLAVIKPISIKLQKKSNDIVKAYCMISDTEKELKEKRDEAEAVFKRWYSNAVELSSDLGTEPSVPRTASRQQHRANAPHDTPEEYYRRNLFVPFLDHITQEMSSRFGNTQKTAVQLLGLVPSITVSHTDANIDAVSEMYRSDLPNPQTLDVEYHRWTRKWQSERSQPDALQPALEVCDADIFPNIHCLLRIACTIPVTSADNERANSTLKLVKGYLRTTMTTERLSGLALMNIHHKKPVDYDAVVQKFVEQQPRRMLLADPIFEES</sequence>
<feature type="compositionally biased region" description="Polar residues" evidence="1">
    <location>
        <begin position="74"/>
        <end position="87"/>
    </location>
</feature>
<feature type="compositionally biased region" description="Low complexity" evidence="1">
    <location>
        <begin position="30"/>
        <end position="47"/>
    </location>
</feature>
<feature type="region of interest" description="Disordered" evidence="1">
    <location>
        <begin position="339"/>
        <end position="361"/>
    </location>
</feature>
<dbReference type="InterPro" id="IPR008906">
    <property type="entry name" value="HATC_C_dom"/>
</dbReference>
<protein>
    <recommendedName>
        <fullName evidence="2">TTF-type domain-containing protein</fullName>
    </recommendedName>
</protein>
<feature type="domain" description="TTF-type" evidence="2">
    <location>
        <begin position="148"/>
        <end position="235"/>
    </location>
</feature>
<evidence type="ECO:0000313" key="4">
    <source>
        <dbReference type="Proteomes" id="UP001159405"/>
    </source>
</evidence>
<keyword evidence="4" id="KW-1185">Reference proteome</keyword>
<feature type="region of interest" description="Disordered" evidence="1">
    <location>
        <begin position="1"/>
        <end position="47"/>
    </location>
</feature>
<name>A0ABN8R1H9_9CNID</name>
<dbReference type="InterPro" id="IPR052958">
    <property type="entry name" value="IFN-induced_PKR_regulator"/>
</dbReference>
<dbReference type="PANTHER" id="PTHR46289:SF16">
    <property type="entry name" value="52 KDA REPRESSOR OF THE INHIBITOR OF THE PROTEIN KINASE"/>
    <property type="match status" value="1"/>
</dbReference>
<reference evidence="3 4" key="1">
    <citation type="submission" date="2022-05" db="EMBL/GenBank/DDBJ databases">
        <authorList>
            <consortium name="Genoscope - CEA"/>
            <person name="William W."/>
        </authorList>
    </citation>
    <scope>NUCLEOTIDE SEQUENCE [LARGE SCALE GENOMIC DNA]</scope>
</reference>
<accession>A0ABN8R1H9</accession>
<dbReference type="SMART" id="SM00597">
    <property type="entry name" value="ZnF_TTF"/>
    <property type="match status" value="1"/>
</dbReference>
<organism evidence="3 4">
    <name type="scientific">Porites lobata</name>
    <dbReference type="NCBI Taxonomy" id="104759"/>
    <lineage>
        <taxon>Eukaryota</taxon>
        <taxon>Metazoa</taxon>
        <taxon>Cnidaria</taxon>
        <taxon>Anthozoa</taxon>
        <taxon>Hexacorallia</taxon>
        <taxon>Scleractinia</taxon>
        <taxon>Fungiina</taxon>
        <taxon>Poritidae</taxon>
        <taxon>Porites</taxon>
    </lineage>
</organism>